<keyword evidence="3" id="KW-1185">Reference proteome</keyword>
<dbReference type="EMBL" id="SIHO01000001">
    <property type="protein sequence ID" value="TFU06616.1"/>
    <property type="molecule type" value="Genomic_DNA"/>
</dbReference>
<name>A0A4Y9ESK5_9SPHN</name>
<reference evidence="2 3" key="1">
    <citation type="submission" date="2019-02" db="EMBL/GenBank/DDBJ databases">
        <title>Polymorphobacter sp. isolated from the lake at the Tibet of China.</title>
        <authorList>
            <person name="Li A."/>
        </authorList>
    </citation>
    <scope>NUCLEOTIDE SEQUENCE [LARGE SCALE GENOMIC DNA]</scope>
    <source>
        <strain evidence="2 3">DJ1R-1</strain>
    </source>
</reference>
<dbReference type="AlphaFoldDB" id="A0A4Y9ESK5"/>
<protein>
    <recommendedName>
        <fullName evidence="1">UPF0311 protein EUV02_02425</fullName>
    </recommendedName>
</protein>
<organism evidence="2 3">
    <name type="scientific">Glacieibacterium arshaanense</name>
    <dbReference type="NCBI Taxonomy" id="2511025"/>
    <lineage>
        <taxon>Bacteria</taxon>
        <taxon>Pseudomonadati</taxon>
        <taxon>Pseudomonadota</taxon>
        <taxon>Alphaproteobacteria</taxon>
        <taxon>Sphingomonadales</taxon>
        <taxon>Sphingosinicellaceae</taxon>
        <taxon>Glacieibacterium</taxon>
    </lineage>
</organism>
<evidence type="ECO:0000313" key="3">
    <source>
        <dbReference type="Proteomes" id="UP000297737"/>
    </source>
</evidence>
<accession>A0A4Y9ESK5</accession>
<dbReference type="Proteomes" id="UP000297737">
    <property type="component" value="Unassembled WGS sequence"/>
</dbReference>
<comment type="similarity">
    <text evidence="1">Belongs to the UPF0311 family.</text>
</comment>
<comment type="caution">
    <text evidence="2">The sequence shown here is derived from an EMBL/GenBank/DDBJ whole genome shotgun (WGS) entry which is preliminary data.</text>
</comment>
<dbReference type="InterPro" id="IPR020915">
    <property type="entry name" value="UPF0311"/>
</dbReference>
<dbReference type="OrthoDB" id="5294829at2"/>
<dbReference type="HAMAP" id="MF_00775">
    <property type="entry name" value="UPF0311"/>
    <property type="match status" value="1"/>
</dbReference>
<dbReference type="Gene3D" id="2.40.160.20">
    <property type="match status" value="1"/>
</dbReference>
<sequence>MVLDLDVPFAEMLSIGATPAGRRRIAPVAGGSFSGDRLRGTVLPGGADWVLNRADGVMLIDVRLALLTDDGARLYLTYQGSFRAPDDVMARFNRGERLGDDEYLLRTVARFETGAEAYRWLNDTIVVGIGHQRAGGPRYHLFEIL</sequence>
<evidence type="ECO:0000256" key="1">
    <source>
        <dbReference type="HAMAP-Rule" id="MF_00775"/>
    </source>
</evidence>
<dbReference type="PANTHER" id="PTHR37315:SF1">
    <property type="entry name" value="UPF0311 PROTEIN BLR7842"/>
    <property type="match status" value="1"/>
</dbReference>
<proteinExistence type="inferred from homology"/>
<gene>
    <name evidence="2" type="ORF">EUV02_02425</name>
</gene>
<dbReference type="Pfam" id="PF11578">
    <property type="entry name" value="DUF3237"/>
    <property type="match status" value="1"/>
</dbReference>
<dbReference type="PANTHER" id="PTHR37315">
    <property type="entry name" value="UPF0311 PROTEIN BLR7842"/>
    <property type="match status" value="1"/>
</dbReference>
<evidence type="ECO:0000313" key="2">
    <source>
        <dbReference type="EMBL" id="TFU06616.1"/>
    </source>
</evidence>